<dbReference type="Pfam" id="PF08454">
    <property type="entry name" value="RIH_assoc"/>
    <property type="match status" value="1"/>
</dbReference>
<evidence type="ECO:0000256" key="5">
    <source>
        <dbReference type="ARBA" id="ARBA00022692"/>
    </source>
</evidence>
<dbReference type="FunFam" id="2.60.120.920:FF:000019">
    <property type="entry name" value="Ryanodine receptor 1 (skeletal)"/>
    <property type="match status" value="1"/>
</dbReference>
<evidence type="ECO:0000256" key="15">
    <source>
        <dbReference type="SAM" id="Phobius"/>
    </source>
</evidence>
<dbReference type="FunFam" id="1.10.287.70:FF:000017">
    <property type="entry name" value="ryanodine receptor isoform X2"/>
    <property type="match status" value="1"/>
</dbReference>
<dbReference type="Pfam" id="PF00520">
    <property type="entry name" value="Ion_trans"/>
    <property type="match status" value="1"/>
</dbReference>
<feature type="region of interest" description="Disordered" evidence="14">
    <location>
        <begin position="2799"/>
        <end position="2824"/>
    </location>
</feature>
<dbReference type="InterPro" id="IPR000699">
    <property type="entry name" value="RIH_dom"/>
</dbReference>
<feature type="compositionally biased region" description="Basic and acidic residues" evidence="14">
    <location>
        <begin position="4415"/>
        <end position="4438"/>
    </location>
</feature>
<dbReference type="GO" id="GO:0006874">
    <property type="term" value="P:intracellular calcium ion homeostasis"/>
    <property type="evidence" value="ECO:0007669"/>
    <property type="project" value="InterPro"/>
</dbReference>
<dbReference type="InterPro" id="IPR014821">
    <property type="entry name" value="Ins145_P3_rcpt"/>
</dbReference>
<evidence type="ECO:0000259" key="17">
    <source>
        <dbReference type="PROSITE" id="PS50919"/>
    </source>
</evidence>
<dbReference type="Gene3D" id="2.80.10.50">
    <property type="match status" value="2"/>
</dbReference>
<keyword evidence="5 15" id="KW-0812">Transmembrane</keyword>
<evidence type="ECO:0000256" key="9">
    <source>
        <dbReference type="ARBA" id="ARBA00022989"/>
    </source>
</evidence>
<evidence type="ECO:0000256" key="14">
    <source>
        <dbReference type="SAM" id="MobiDB-lite"/>
    </source>
</evidence>
<dbReference type="InterPro" id="IPR035764">
    <property type="entry name" value="SPRY2_RyR"/>
</dbReference>
<feature type="compositionally biased region" description="Basic and acidic residues" evidence="14">
    <location>
        <begin position="4318"/>
        <end position="4335"/>
    </location>
</feature>
<feature type="transmembrane region" description="Helical" evidence="15">
    <location>
        <begin position="4826"/>
        <end position="4849"/>
    </location>
</feature>
<dbReference type="GO" id="GO:0030018">
    <property type="term" value="C:Z disc"/>
    <property type="evidence" value="ECO:0007669"/>
    <property type="project" value="TreeGrafter"/>
</dbReference>
<reference evidence="18" key="1">
    <citation type="submission" date="2020-07" db="EMBL/GenBank/DDBJ databases">
        <title>A long reads based de novo assembly of the rainbow trout Arlee double haploid line genome.</title>
        <authorList>
            <person name="Gao G."/>
            <person name="Palti Y."/>
        </authorList>
    </citation>
    <scope>NUCLEOTIDE SEQUENCE [LARGE SCALE GENOMIC DNA]</scope>
</reference>
<dbReference type="InterPro" id="IPR013320">
    <property type="entry name" value="ConA-like_dom_sf"/>
</dbReference>
<dbReference type="GO" id="GO:0034704">
    <property type="term" value="C:calcium channel complex"/>
    <property type="evidence" value="ECO:0007669"/>
    <property type="project" value="TreeGrafter"/>
</dbReference>
<reference evidence="18" key="3">
    <citation type="submission" date="2025-09" db="UniProtKB">
        <authorList>
            <consortium name="Ensembl"/>
        </authorList>
    </citation>
    <scope>IDENTIFICATION</scope>
</reference>
<keyword evidence="2" id="KW-0813">Transport</keyword>
<feature type="domain" description="MIR" evidence="17">
    <location>
        <begin position="145"/>
        <end position="190"/>
    </location>
</feature>
<sequence length="4945" mass="560267">MKDDQVVLQCTASILKEQIKLCLSCEGFGNRLCFLETTSNAQNVPPDLAICCFILEQSLSVRALQEMLANTTELNESSQGGGHRTLLYGHAILLKHTHSSMYLSCLTTSRSLTDKLAFDVGLQEDSTGEACWWTIHPASKQRSEGEKVRVGDDLILVSVSSERYLHLSYASGELMVDASFMQTLWTMNPVMSGCELAEGFLTGGYVLRLFHGHMDECLAIPAAEQGDNQRRIAHYEGGAVCSHARSLWRLEPLRIGWSGGHMKWGQSFRVRHITTGRYLCLDEEKGLMVVDPEKANAKMSAFCFRISKEKVEVVKKRDVEGMGMPEIKYGESMCFVQHVSTGLWLTYASVDAKSARLGPLKRKAILHKEGHMDDALTVARSQTEEFQAARMIYNTAGLFTQFIKYALDSLSGKNKSSSGSPSLPMDSVVLSLQDLIFYFQPPEELEHEEKQTRLRSLKNRQNLFQEEGMITLVLDCIDRLNVYNTAAHFSEFAGEEAAESWKEIVNLLYELLASLIRGNRANCALFCDNLDWLVSKLDRLEASSGILEVLYCVLIESPEVLNIIQENHIKSIISLLDKHGRNHKVLDVLCSLCVCNGVAVRSNQNLITENLLPGRDLLLQSNIINYVTSVRPNIFLGTCGGSTQYKKWYFEVMVDHVKPFLTAQAFHLRVGWALTDGYSPYPGGGEGWGGNGVGDDLYSYAFDGLHLWSGRVPRHVATPNMHILAADDVVSCCLDLSVPSISFRINGHPVQGMFENFNLDGLFFPVVSFSAGVKVRFLLGGRHGDFKFLPPPGYAPCYEAVLPKDRLHIEPIKEYKHDVNGVRNLLGPTQSLSHTAFTPCPVDTAQIVLPPHLERIREKLAENSHELWAVTRIEQGWTYGSFRDDNQKLHPCLVGFQSLPEPERNYNLAMSVETLKTLLALGCHVGMGDEKAEENLKNIKMPKTYMMSSGYKPAPLDLNHVKLTPNQTNLVERLAENGHNVWARDRVHQGWTYSIVQDIMNKRNPRLVPYNLLDEKTKKTNRDTVCAAVRTLIGYGYNIEPPDQESSEAWKRWSLGITGPNVYKIRVFRAERSYAVTQGKWYFEFEAVTVGEMRVGWARPSVRADTELGADELAYVFNGFKAQRWHVGNEPFGRIWLPGDVVGCMIDLVEQNIFFTLNGKMLISDSGSEMAFKDIDIGDGFIPVCSLGLSQVGRLNLGQNVSSLRYFTICGLQEGFEPFAINMKRDITMWFSKSLPQFIPIPTEHPHVDVSRVDGTVDNAPCLKLTHKTFGSQNANTDLLFLRLSMPVEFHETFKIMAGTTPLTRTLTIPEDQVLEVDPDSDFEVLKKSASRTEKEEEKEPSVPKDISVNGGENVKDASTEKSKKKGFLFKAKKAALTSPPVVPTMPRLTEEVVPDDRDDDDIILNTTTYYYSVRVIAGQEPSGVWVGWITPDYHQYDLHFDLSKVRNVTVTVGDDKGNIHDSMKRSNCYMVWGGEFSSSQQTRVSQEDFVIGCLIDLDTGLMTFTANGKEINTFYQVEPNTKLFPAVFVLPSSQNMLQVDLGKLKNIMPISAAMFRSERKNPVPQCPPRLDVQMLTPVIWSRMPNHFLSPEMGRVNDRHGWMVECREPITMMALHIPEENRCIDILELSERMDLLKFHYHTLKLYGSVCALGNNRVAHALCSHVDESQLFYAIENTYLPGPMRSGYYDLLISIHLESAKRNRLMTNKEFIVPMTEETLSINLNSDTDKSHALPGVGLTTCLRPKLHFSPTGFVGADLDIYTLSPFIPLHVLKAKALTMLTEAVQDGGQAMRDPVGGSVEFHFVPILKLISTLLIMGVFDNEDVKHILKMIEPTVFSGEAEAAGMGEEDEEMEAELEELEPIEKEEDKGEDDGEKGAEETEKEVKHGEAEEQVGLEEGLLHMKLPESVKLQMCTLLQYFCDCELRHRVEAIIAFSDQFVSQLQANQRARYNELMLAYTMTAAETARKTLEFRSPPQEQVNMLMNLKNIAEDEDCPVPDEVRDALQAFHKNLLFHCSVHIEEEEVVEELDMSLKGRLLRMLDKLRHLRKKKVEEEKPEEENKPSTLQELITHTMVHWAQESFIQNPELVRLMFSLLHRQYDGLGELIRALPKAYTINAISIKDTMDLLECLGQIRSLLIVQMGPEEERLMIQSIGNIMSNKVFYQHPNLMRALGMHETVMEVMVNVLGGGDSKEIRFPRMVTNCCRFLCYFCRISRQNQRSMFDHLSYLLQNSGIGLGMRGSTPLDVAAASCIDNNELALALQEQDLEKVVKYLAGCGLQSCPQLLAKGYPDIGWNPCGGEKYLDFLRFAVFVNGESVEENANVVVRLLIRRPECFGPALRGEGGNGLLAAIEEAIKISEDPARDGPTVKKDRFPGGEGQHEENKVHLGNAIMSFYSALIDLLGRCAPEMHLIQAGKGEALRIRAILRSLVPIEDLVGVISLSVQIPDFGKDNSIIEPKMSSSFVPDHKAPMVLFLDRVYGIDNQDFLLHVLEVGFLPDMRAAASLDTAAFCTTEMALALNRYLSLAVLPLINKCAFLFAGTDHRAIMIDSMLHTIYRLSRGRAFTKAQRDVIEECLMALCKNLRPSMLQHLLRRLVFDVPILNEYAKMPLKLLNNHYERCWKYYCLPNGWGNFGVSSEEELHLTRKLFWGIFESLAHKKFDAELFKIAMPCICAIAGAIPPDYVDASYSSKTEKKASVDAEGNFDPKPVETTNTIIPERLDGFINKYAEYTHDKWAFEKIQNNWTYGEMLDEDSKTHPMLRPYKTFSEKDKEIYRWPIKESVKAIIAWEWTLDQMREGEEAKTEQKKGARKISQTAQATYDPSHGYSPQPIEIPHMALSRELQSMAEQLAENYHNTWGRKKKMELQSKGGGSHPLLVPYDTLTAKEKARDREKAQELLKFLQLNGFAVTRGIKDMESDISSIEKRFAYGFLQKLLKWMEMAQEFIAHLEAVVSSGRVEKSPHEQEIKFFAKILLPLINQYFKNHSLYFLSTPAKVLGTGGHSSNKEKEMIASIFCKMAALVRHRVSLFGNDAPAIVNCLHILARSLDARTVMKSGPEIVKAGLRSFFEGAADDIEKMVENLKLGKVSKGNQVKGVSQNINYTTIALLPVLTSLFDHISQHQFGDDVLLDDLQMSCYRIMCAIYSLGTVKNPHVERQMPALGECLAHLAAAMPVAYLEPHLNEYNSFSVYTTKTPRERAILGLPNEVQELCQDIPELDVLLKEIGDLAESGARYTEMPHVIEITLPMLCNYLPRWWERGVEIFPELEGQICTDVTSEQLNQLLGSIMKIVVNNLGIDEASWMKRLAVFSQPIVSRAKPEMLKSHFIPTMEKLKKRTGKVVAEEDHLRMEGKAEGDEEEGTIREEFAVLCRDLYALYPLLIRYVDNNRYSTQNFKREEQNFVVMNEINNMSFLTADSKSKMSTAGGSDVERTKKKRDRYSVQTSLIVAALKKMLPIGLNMCSPADQELINLAKIRYSLRDTDEEVREFLQNNLHLQGKVENPSMCWQMSLYKEMAGKAEDADAPEKVVKRVQEVSAVLYHIEVTEHPFKSKKIVWHKLLSKQRRKAVVACFRMTPLYNLPRHRASNMFLEGYKCNWIHTEGYSFEDRMIDDLSVSSEGEEEEETETKPDPLHQLILHFSRTALTEKSKLDTDYLYMAYADIMAKVSFMMEHFSMLLTQSQHLCPSQEKEMEKQRLLYQQSRLHNRGAAEMVLQMISACKGETGCMVSSTLKLGISILNGGNVEVQQKMLEYLKDKKDVGFFLSVQALMQTCSVLDLNAFERQNKAEGLGMLSEEGTSEKVMSDDEFTCDLFRVLQLLCEGHNNDFQNYLRTQTGSTTTINIIICTVDYLLRLQESISDFYWYYSGKEIIDEPGKKNFSKAMTVAKQIFNSLTEYIQGPCTGNQQSLTHSRLWDAVVGFLHVFAHLMMKLAQVQDSSQIGLLKELLDLQKDMVVMLLSLLEGNVVNGTIARQMVDMLVESSSNVEMILKFFDMFLKLKDIVASDAFRDYVTDPRGLISKKDFQKAMDSQKQYSPSEIQFLLSCSEADENDMINFEEFADRFQEPAKDIGFNIAVLLTNLSEHVPHDLRLKNFLEQAESVLNYFRPFLGRIEIMGASRKIERIYFEISEVNRTQWEMPQVRESKRQFIFDVVNEGGESEKMEMFVNFCEDTIFEMNIASQISEQEEEEEEEKDDDDPAGGGTDAGGGGGGDEGGNGEEGEPESISAFADFINSVLNFLSIFTFRNLRRQYRRVRKMTIKQIVVGLATFFWTILIGILHFIYSVCKGFFLLIWQTLFGGGLVEGAKNITVTEILASMPDPTQDELHGDLAGEPGVGKEQEAGGVTDQIDTGGGEEEEEEDNKDKEGGGTPRIDAPGGLGDMGIEATVEPPTPEGTPLTKRKQVRHLFFLMQRQRSACTENGEKAEKEAETKEEKQEEAIENKPKSKKDKKQHREQGFQLWTELDIQRNKFLNYLSRNFYNLRFLALFIAFALNFILLFYKVSDSPPGEGDEVEGSGMFEEEMEGSGGEEGGDEEEEGGPVYFFLEESTGYMQPTLTFLATLHTVIAFLCIIGYNCLKIPLVIFKREKELARKLEFDGLYITEQPEDDDIKGQWDRLVLNTLSFPSNYWDKFVKRKVLDKYGDIYGRERIAELLGMDLASLDVSQQTDKKPEEPDNSTLARFTSIDFKYQIWKFGVVFTDGTFLYLCWYTIMSLLGHYNNFFYACHLLDIAIGVKDLRTILSSVTHNGKQLMMTLGLLAVVVYLYTVVAFIFFRKFYNKSEDEDEPDMKCDDMMTCYLFHMYVGVRAGGGIGDEIEDPAGDVYELYRVIFDITFFFFVIVILLAIIQGLIIDAFGELRDQQEQVKEDMETKCFICGIGSDYFDTTPHGFETHTLEEHNLANYMFFLMYLINKDETEHTGQESYVWKMYQERAWDFFPAGDCFRKQYEDQLA</sequence>
<dbReference type="InterPro" id="IPR003032">
    <property type="entry name" value="Ryanodine_rcpt"/>
</dbReference>
<dbReference type="GO" id="GO:0005790">
    <property type="term" value="C:smooth endoplasmic reticulum"/>
    <property type="evidence" value="ECO:0007669"/>
    <property type="project" value="TreeGrafter"/>
</dbReference>
<dbReference type="InterPro" id="IPR035910">
    <property type="entry name" value="RyR/IP3R_RIH_dom_sf"/>
</dbReference>
<keyword evidence="13" id="KW-0407">Ion channel</keyword>
<dbReference type="GO" id="GO:0014808">
    <property type="term" value="P:release of sequestered calcium ion into cytosol by sarcoplasmic reticulum"/>
    <property type="evidence" value="ECO:0007669"/>
    <property type="project" value="TreeGrafter"/>
</dbReference>
<keyword evidence="4" id="KW-0107">Calcium channel</keyword>
<dbReference type="SMART" id="SM00472">
    <property type="entry name" value="MIR"/>
    <property type="match status" value="4"/>
</dbReference>
<feature type="compositionally biased region" description="Basic and acidic residues" evidence="14">
    <location>
        <begin position="1874"/>
        <end position="1889"/>
    </location>
</feature>
<dbReference type="PROSITE" id="PS50919">
    <property type="entry name" value="MIR"/>
    <property type="match status" value="4"/>
</dbReference>
<dbReference type="SMART" id="SM00449">
    <property type="entry name" value="SPRY"/>
    <property type="match status" value="3"/>
</dbReference>
<feature type="region of interest" description="Disordered" evidence="14">
    <location>
        <begin position="4177"/>
        <end position="4218"/>
    </location>
</feature>
<evidence type="ECO:0000256" key="8">
    <source>
        <dbReference type="ARBA" id="ARBA00022951"/>
    </source>
</evidence>
<dbReference type="Gene3D" id="1.25.10.30">
    <property type="entry name" value="IP3 receptor type 1 binding core, RIH domain"/>
    <property type="match status" value="1"/>
</dbReference>
<accession>A0A8C7V2G5</accession>
<dbReference type="InterPro" id="IPR013662">
    <property type="entry name" value="RIH_assoc-dom"/>
</dbReference>
<feature type="domain" description="MIR" evidence="17">
    <location>
        <begin position="259"/>
        <end position="317"/>
    </location>
</feature>
<dbReference type="Gene3D" id="2.60.120.920">
    <property type="match status" value="3"/>
</dbReference>
<evidence type="ECO:0000313" key="18">
    <source>
        <dbReference type="Ensembl" id="ENSOMYP00000101736.2"/>
    </source>
</evidence>
<dbReference type="Pfam" id="PF02026">
    <property type="entry name" value="RyR"/>
    <property type="match status" value="4"/>
</dbReference>
<feature type="region of interest" description="Disordered" evidence="14">
    <location>
        <begin position="4412"/>
        <end position="4447"/>
    </location>
</feature>
<dbReference type="Proteomes" id="UP000694395">
    <property type="component" value="Chromosome Y"/>
</dbReference>
<dbReference type="GeneTree" id="ENSGT00940000155288"/>
<dbReference type="InterPro" id="IPR035761">
    <property type="entry name" value="SPRY1_RyR"/>
</dbReference>
<dbReference type="InterPro" id="IPR003877">
    <property type="entry name" value="SPRY_dom"/>
</dbReference>
<feature type="transmembrane region" description="Helical" evidence="15">
    <location>
        <begin position="4550"/>
        <end position="4571"/>
    </location>
</feature>
<feature type="transmembrane region" description="Helical" evidence="15">
    <location>
        <begin position="4257"/>
        <end position="4277"/>
    </location>
</feature>
<dbReference type="Pfam" id="PF06459">
    <property type="entry name" value="RR_TM4-6"/>
    <property type="match status" value="1"/>
</dbReference>
<evidence type="ECO:0000256" key="12">
    <source>
        <dbReference type="ARBA" id="ARBA00023286"/>
    </source>
</evidence>
<dbReference type="CDD" id="cd12877">
    <property type="entry name" value="SPRY1_RyR"/>
    <property type="match status" value="1"/>
</dbReference>
<evidence type="ECO:0000256" key="6">
    <source>
        <dbReference type="ARBA" id="ARBA00022737"/>
    </source>
</evidence>
<keyword evidence="10" id="KW-0406">Ion transport</keyword>
<dbReference type="CDD" id="cd12878">
    <property type="entry name" value="SPRY2_RyR"/>
    <property type="match status" value="1"/>
</dbReference>
<dbReference type="GO" id="GO:0033017">
    <property type="term" value="C:sarcoplasmic reticulum membrane"/>
    <property type="evidence" value="ECO:0007669"/>
    <property type="project" value="UniProtKB-SubCell"/>
</dbReference>
<dbReference type="SUPFAM" id="SSF100909">
    <property type="entry name" value="IP3 receptor type 1 binding core, domain 2"/>
    <property type="match status" value="2"/>
</dbReference>
<dbReference type="Pfam" id="PF02815">
    <property type="entry name" value="MIR"/>
    <property type="match status" value="1"/>
</dbReference>
<protein>
    <recommendedName>
        <fullName evidence="20">Skeletal muscle ryanodine receptor</fullName>
    </recommendedName>
</protein>
<dbReference type="FunFam" id="2.60.120.920:FF:000003">
    <property type="entry name" value="ryanodine receptor isoform X2"/>
    <property type="match status" value="1"/>
</dbReference>
<dbReference type="InterPro" id="IPR001870">
    <property type="entry name" value="B30.2/SPRY"/>
</dbReference>
<feature type="region of interest" description="Disordered" evidence="14">
    <location>
        <begin position="1328"/>
        <end position="1360"/>
    </location>
</feature>
<feature type="region of interest" description="Disordered" evidence="14">
    <location>
        <begin position="4316"/>
        <end position="4393"/>
    </location>
</feature>
<evidence type="ECO:0000313" key="19">
    <source>
        <dbReference type="Proteomes" id="UP000694395"/>
    </source>
</evidence>
<dbReference type="GO" id="GO:0042383">
    <property type="term" value="C:sarcolemma"/>
    <property type="evidence" value="ECO:0007669"/>
    <property type="project" value="TreeGrafter"/>
</dbReference>
<dbReference type="SUPFAM" id="SSF82109">
    <property type="entry name" value="MIR domain"/>
    <property type="match status" value="2"/>
</dbReference>
<dbReference type="Ensembl" id="ENSOMYT00000110340.2">
    <property type="protein sequence ID" value="ENSOMYP00000101736.2"/>
    <property type="gene ID" value="ENSOMYG00000041322.2"/>
</dbReference>
<feature type="compositionally biased region" description="Acidic residues" evidence="14">
    <location>
        <begin position="4179"/>
        <end position="4193"/>
    </location>
</feature>
<feature type="domain" description="B30.2/SPRY" evidence="16">
    <location>
        <begin position="585"/>
        <end position="784"/>
    </location>
</feature>
<evidence type="ECO:0000256" key="4">
    <source>
        <dbReference type="ARBA" id="ARBA00022673"/>
    </source>
</evidence>
<keyword evidence="6" id="KW-0677">Repeat</keyword>
<evidence type="ECO:0000256" key="13">
    <source>
        <dbReference type="ARBA" id="ARBA00023303"/>
    </source>
</evidence>
<evidence type="ECO:0000256" key="10">
    <source>
        <dbReference type="ARBA" id="ARBA00023065"/>
    </source>
</evidence>
<proteinExistence type="predicted"/>
<feature type="transmembrane region" description="Helical" evidence="15">
    <location>
        <begin position="4474"/>
        <end position="4494"/>
    </location>
</feature>
<reference evidence="18" key="2">
    <citation type="submission" date="2025-08" db="UniProtKB">
        <authorList>
            <consortium name="Ensembl"/>
        </authorList>
    </citation>
    <scope>IDENTIFICATION</scope>
</reference>
<keyword evidence="11 15" id="KW-0472">Membrane</keyword>
<dbReference type="SUPFAM" id="SSF47473">
    <property type="entry name" value="EF-hand"/>
    <property type="match status" value="1"/>
</dbReference>
<dbReference type="PRINTS" id="PR00795">
    <property type="entry name" value="RYANODINER"/>
</dbReference>
<evidence type="ECO:0000256" key="2">
    <source>
        <dbReference type="ARBA" id="ARBA00022448"/>
    </source>
</evidence>
<dbReference type="CDD" id="cd12879">
    <property type="entry name" value="SPRY3_RyR"/>
    <property type="match status" value="1"/>
</dbReference>
<dbReference type="InterPro" id="IPR015925">
    <property type="entry name" value="Ryanodine_IP3_receptor"/>
</dbReference>
<dbReference type="Gene3D" id="1.10.490.160">
    <property type="match status" value="3"/>
</dbReference>
<feature type="domain" description="B30.2/SPRY" evidence="16">
    <location>
        <begin position="1337"/>
        <end position="1547"/>
    </location>
</feature>
<dbReference type="InterPro" id="IPR035762">
    <property type="entry name" value="SPRY3_RyR"/>
</dbReference>
<feature type="transmembrane region" description="Helical" evidence="15">
    <location>
        <begin position="4685"/>
        <end position="4705"/>
    </location>
</feature>
<dbReference type="PANTHER" id="PTHR46399:SF6">
    <property type="entry name" value="RYANODINE RECEPTOR 1 ISOFORM X1"/>
    <property type="match status" value="1"/>
</dbReference>
<dbReference type="Gene3D" id="1.10.238.10">
    <property type="entry name" value="EF-hand"/>
    <property type="match status" value="1"/>
</dbReference>
<evidence type="ECO:0000256" key="11">
    <source>
        <dbReference type="ARBA" id="ARBA00023136"/>
    </source>
</evidence>
<evidence type="ECO:0000256" key="1">
    <source>
        <dbReference type="ARBA" id="ARBA00004326"/>
    </source>
</evidence>
<dbReference type="InterPro" id="IPR016093">
    <property type="entry name" value="MIR_motif"/>
</dbReference>
<feature type="region of interest" description="Disordered" evidence="14">
    <location>
        <begin position="2361"/>
        <end position="2381"/>
    </location>
</feature>
<organism evidence="18 19">
    <name type="scientific">Oncorhynchus mykiss</name>
    <name type="common">Rainbow trout</name>
    <name type="synonym">Salmo gairdneri</name>
    <dbReference type="NCBI Taxonomy" id="8022"/>
    <lineage>
        <taxon>Eukaryota</taxon>
        <taxon>Metazoa</taxon>
        <taxon>Chordata</taxon>
        <taxon>Craniata</taxon>
        <taxon>Vertebrata</taxon>
        <taxon>Euteleostomi</taxon>
        <taxon>Actinopterygii</taxon>
        <taxon>Neopterygii</taxon>
        <taxon>Teleostei</taxon>
        <taxon>Protacanthopterygii</taxon>
        <taxon>Salmoniformes</taxon>
        <taxon>Salmonidae</taxon>
        <taxon>Salmoninae</taxon>
        <taxon>Oncorhynchus</taxon>
    </lineage>
</organism>
<dbReference type="InterPro" id="IPR009460">
    <property type="entry name" value="Ryanrecept_TM4-6"/>
</dbReference>
<dbReference type="FunFam" id="1.25.10.30:FF:000002">
    <property type="entry name" value="ryanodine receptor isoform X2"/>
    <property type="match status" value="1"/>
</dbReference>
<dbReference type="GO" id="GO:0005219">
    <property type="term" value="F:ryanodine-sensitive calcium-release channel activity"/>
    <property type="evidence" value="ECO:0007669"/>
    <property type="project" value="InterPro"/>
</dbReference>
<feature type="compositionally biased region" description="Acidic residues" evidence="14">
    <location>
        <begin position="1846"/>
        <end position="1860"/>
    </location>
</feature>
<dbReference type="GO" id="GO:0006941">
    <property type="term" value="P:striated muscle contraction"/>
    <property type="evidence" value="ECO:0007669"/>
    <property type="project" value="TreeGrafter"/>
</dbReference>
<evidence type="ECO:0000256" key="7">
    <source>
        <dbReference type="ARBA" id="ARBA00022837"/>
    </source>
</evidence>
<keyword evidence="9 15" id="KW-1133">Transmembrane helix</keyword>
<dbReference type="PROSITE" id="PS50188">
    <property type="entry name" value="B302_SPRY"/>
    <property type="match status" value="3"/>
</dbReference>
<dbReference type="Pfam" id="PF08709">
    <property type="entry name" value="Ins145_P3_rec"/>
    <property type="match status" value="1"/>
</dbReference>
<dbReference type="Pfam" id="PF01365">
    <property type="entry name" value="RYDR_ITPR"/>
    <property type="match status" value="2"/>
</dbReference>
<evidence type="ECO:0000259" key="16">
    <source>
        <dbReference type="PROSITE" id="PS50188"/>
    </source>
</evidence>
<evidence type="ECO:0000256" key="3">
    <source>
        <dbReference type="ARBA" id="ARBA00022568"/>
    </source>
</evidence>
<keyword evidence="8" id="KW-0703">Sarcoplasmic reticulum</keyword>
<feature type="region of interest" description="Disordered" evidence="14">
    <location>
        <begin position="1841"/>
        <end position="1891"/>
    </location>
</feature>
<dbReference type="FunFam" id="2.80.10.50:FF:000006">
    <property type="entry name" value="Ryanodine receptor 2 (Cardiac)"/>
    <property type="match status" value="1"/>
</dbReference>
<dbReference type="FunFam" id="2.80.10.50:FF:000009">
    <property type="entry name" value="Ryanodine receptor 1 (skeletal)"/>
    <property type="match status" value="1"/>
</dbReference>
<dbReference type="InterPro" id="IPR036300">
    <property type="entry name" value="MIR_dom_sf"/>
</dbReference>
<dbReference type="Pfam" id="PF00622">
    <property type="entry name" value="SPRY"/>
    <property type="match status" value="3"/>
</dbReference>
<feature type="domain" description="MIR" evidence="17">
    <location>
        <begin position="83"/>
        <end position="138"/>
    </location>
</feature>
<dbReference type="FunFam" id="2.60.120.920:FF:000002">
    <property type="entry name" value="ryanodine receptor isoform X2"/>
    <property type="match status" value="1"/>
</dbReference>
<keyword evidence="19" id="KW-1185">Reference proteome</keyword>
<keyword evidence="12" id="KW-1071">Ligand-gated ion channel</keyword>
<dbReference type="InterPro" id="IPR013333">
    <property type="entry name" value="Ryan_recept"/>
</dbReference>
<dbReference type="InterPro" id="IPR048581">
    <property type="entry name" value="RYDR_Jsol"/>
</dbReference>
<evidence type="ECO:0008006" key="20">
    <source>
        <dbReference type="Google" id="ProtNLM"/>
    </source>
</evidence>
<dbReference type="InterPro" id="IPR043136">
    <property type="entry name" value="B30.2/SPRY_sf"/>
</dbReference>
<feature type="domain" description="B30.2/SPRY" evidence="16">
    <location>
        <begin position="1000"/>
        <end position="1202"/>
    </location>
</feature>
<keyword evidence="3" id="KW-0109">Calcium transport</keyword>
<dbReference type="Pfam" id="PF21119">
    <property type="entry name" value="RYDR_Jsol"/>
    <property type="match status" value="1"/>
</dbReference>
<dbReference type="PANTHER" id="PTHR46399">
    <property type="entry name" value="B30.2/SPRY DOMAIN-CONTAINING PROTEIN"/>
    <property type="match status" value="1"/>
</dbReference>
<dbReference type="Gene3D" id="1.10.287.70">
    <property type="match status" value="1"/>
</dbReference>
<feature type="compositionally biased region" description="Basic and acidic residues" evidence="14">
    <location>
        <begin position="1328"/>
        <end position="1343"/>
    </location>
</feature>
<keyword evidence="7" id="KW-0106">Calcium</keyword>
<dbReference type="InterPro" id="IPR011992">
    <property type="entry name" value="EF-hand-dom_pair"/>
</dbReference>
<feature type="transmembrane region" description="Helical" evidence="15">
    <location>
        <begin position="4745"/>
        <end position="4767"/>
    </location>
</feature>
<dbReference type="SUPFAM" id="SSF49899">
    <property type="entry name" value="Concanavalin A-like lectins/glucanases"/>
    <property type="match status" value="3"/>
</dbReference>
<name>A0A8C7V2G5_ONCMY</name>
<feature type="domain" description="MIR" evidence="17">
    <location>
        <begin position="198"/>
        <end position="253"/>
    </location>
</feature>
<dbReference type="InterPro" id="IPR005821">
    <property type="entry name" value="Ion_trans_dom"/>
</dbReference>
<feature type="compositionally biased region" description="Gly residues" evidence="14">
    <location>
        <begin position="4194"/>
        <end position="4209"/>
    </location>
</feature>
<comment type="subcellular location">
    <subcellularLocation>
        <location evidence="1">Sarcoplasmic reticulum membrane</location>
        <topology evidence="1">Multi-pass membrane protein</topology>
    </subcellularLocation>
</comment>